<accession>H8G9E6</accession>
<organism evidence="1 2">
    <name type="scientific">Saccharomonospora azurea NA-128</name>
    <dbReference type="NCBI Taxonomy" id="882081"/>
    <lineage>
        <taxon>Bacteria</taxon>
        <taxon>Bacillati</taxon>
        <taxon>Actinomycetota</taxon>
        <taxon>Actinomycetes</taxon>
        <taxon>Pseudonocardiales</taxon>
        <taxon>Pseudonocardiaceae</taxon>
        <taxon>Saccharomonospora</taxon>
    </lineage>
</organism>
<reference evidence="1 2" key="1">
    <citation type="journal article" date="2012" name="Stand. Genomic Sci.">
        <title>Genome sequence of the soil bacterium Saccharomonospora azurea type strain (NA-128(T)).</title>
        <authorList>
            <person name="Klenk H.P."/>
            <person name="Held B."/>
            <person name="Lucas S."/>
            <person name="Lapidus A."/>
            <person name="Copeland A."/>
            <person name="Hammon N."/>
            <person name="Pitluck S."/>
            <person name="Goodwin L.A."/>
            <person name="Han C."/>
            <person name="Tapia R."/>
            <person name="Brambilla E.M."/>
            <person name="Potter G."/>
            <person name="Land M."/>
            <person name="Ivanova N."/>
            <person name="Rohde M."/>
            <person name="Goker M."/>
            <person name="Detter J.C."/>
            <person name="Kyrpides N.C."/>
            <person name="Woyke T."/>
        </authorList>
    </citation>
    <scope>NUCLEOTIDE SEQUENCE [LARGE SCALE GENOMIC DNA]</scope>
    <source>
        <strain evidence="1 2">NA-128</strain>
    </source>
</reference>
<evidence type="ECO:0000313" key="1">
    <source>
        <dbReference type="EMBL" id="EHY88508.1"/>
    </source>
</evidence>
<proteinExistence type="predicted"/>
<dbReference type="Proteomes" id="UP000004705">
    <property type="component" value="Chromosome"/>
</dbReference>
<dbReference type="EMBL" id="CM001466">
    <property type="protein sequence ID" value="EHY88508.1"/>
    <property type="molecule type" value="Genomic_DNA"/>
</dbReference>
<evidence type="ECO:0000313" key="2">
    <source>
        <dbReference type="Proteomes" id="UP000004705"/>
    </source>
</evidence>
<name>H8G9E6_9PSEU</name>
<sequence length="30" mass="3477">MQPGPIPRPFITYQVELLKVTQSLAYRTKT</sequence>
<gene>
    <name evidence="1" type="ORF">SacazDRAFT_01580</name>
</gene>
<dbReference type="HOGENOM" id="CLU_3405262_0_0_11"/>
<keyword evidence="2" id="KW-1185">Reference proteome</keyword>
<dbReference type="AlphaFoldDB" id="H8G9E6"/>
<protein>
    <submittedName>
        <fullName evidence="1">Uncharacterized protein</fullName>
    </submittedName>
</protein>